<evidence type="ECO:0000256" key="2">
    <source>
        <dbReference type="SAM" id="Phobius"/>
    </source>
</evidence>
<name>A0A7Y9FDX1_9CELL</name>
<evidence type="ECO:0000256" key="1">
    <source>
        <dbReference type="SAM" id="MobiDB-lite"/>
    </source>
</evidence>
<keyword evidence="2" id="KW-0812">Transmembrane</keyword>
<protein>
    <submittedName>
        <fullName evidence="4">Uncharacterized protein</fullName>
    </submittedName>
</protein>
<feature type="transmembrane region" description="Helical" evidence="2">
    <location>
        <begin position="87"/>
        <end position="107"/>
    </location>
</feature>
<evidence type="ECO:0000313" key="4">
    <source>
        <dbReference type="EMBL" id="NYD85409.1"/>
    </source>
</evidence>
<keyword evidence="2" id="KW-0472">Membrane</keyword>
<proteinExistence type="predicted"/>
<dbReference type="EMBL" id="BONN01000006">
    <property type="protein sequence ID" value="GIG33156.1"/>
    <property type="molecule type" value="Genomic_DNA"/>
</dbReference>
<feature type="compositionally biased region" description="Pro residues" evidence="1">
    <location>
        <begin position="1"/>
        <end position="10"/>
    </location>
</feature>
<dbReference type="AlphaFoldDB" id="A0A7Y9FDX1"/>
<keyword evidence="2" id="KW-1133">Transmembrane helix</keyword>
<dbReference type="RefSeq" id="WP_140457225.1">
    <property type="nucleotide sequence ID" value="NZ_BAABFI010000005.1"/>
</dbReference>
<feature type="transmembrane region" description="Helical" evidence="2">
    <location>
        <begin position="119"/>
        <end position="142"/>
    </location>
</feature>
<evidence type="ECO:0000313" key="3">
    <source>
        <dbReference type="EMBL" id="GIG33156.1"/>
    </source>
</evidence>
<sequence length="187" mass="19295">MGNPYAPPEQPAAQQQHAPGHGAPQDVDPRQAPAGAPAGPPPPADGPPGPAPREPDAEGVVRAHRWATGAAAALLVSVLTMSSPYPWALGATPFAVLALACAIVAVVHAGRSRARASVVVMATVLVVASLGWTAVAAQSLLFTPALREHAQCQERALTQQAQRTCDADLRRDLEELTRSLLPSVPQG</sequence>
<organism evidence="4 5">
    <name type="scientific">Cellulomonas oligotrophica</name>
    <dbReference type="NCBI Taxonomy" id="931536"/>
    <lineage>
        <taxon>Bacteria</taxon>
        <taxon>Bacillati</taxon>
        <taxon>Actinomycetota</taxon>
        <taxon>Actinomycetes</taxon>
        <taxon>Micrococcales</taxon>
        <taxon>Cellulomonadaceae</taxon>
        <taxon>Cellulomonas</taxon>
    </lineage>
</organism>
<accession>A0A7Y9FDX1</accession>
<dbReference type="Proteomes" id="UP000577956">
    <property type="component" value="Unassembled WGS sequence"/>
</dbReference>
<reference evidence="3 6" key="2">
    <citation type="submission" date="2021-01" db="EMBL/GenBank/DDBJ databases">
        <title>Whole genome shotgun sequence of Cellulomonas oligotrophica NBRC 109435.</title>
        <authorList>
            <person name="Komaki H."/>
            <person name="Tamura T."/>
        </authorList>
    </citation>
    <scope>NUCLEOTIDE SEQUENCE [LARGE SCALE GENOMIC DNA]</scope>
    <source>
        <strain evidence="3 6">NBRC 109435</strain>
    </source>
</reference>
<evidence type="ECO:0000313" key="5">
    <source>
        <dbReference type="Proteomes" id="UP000577956"/>
    </source>
</evidence>
<dbReference type="EMBL" id="JACCBK010000001">
    <property type="protein sequence ID" value="NYD85409.1"/>
    <property type="molecule type" value="Genomic_DNA"/>
</dbReference>
<evidence type="ECO:0000313" key="6">
    <source>
        <dbReference type="Proteomes" id="UP000618382"/>
    </source>
</evidence>
<feature type="region of interest" description="Disordered" evidence="1">
    <location>
        <begin position="1"/>
        <end position="59"/>
    </location>
</feature>
<dbReference type="Proteomes" id="UP000618382">
    <property type="component" value="Unassembled WGS sequence"/>
</dbReference>
<feature type="compositionally biased region" description="Pro residues" evidence="1">
    <location>
        <begin position="38"/>
        <end position="52"/>
    </location>
</feature>
<comment type="caution">
    <text evidence="4">The sequence shown here is derived from an EMBL/GenBank/DDBJ whole genome shotgun (WGS) entry which is preliminary data.</text>
</comment>
<reference evidence="4 5" key="1">
    <citation type="submission" date="2020-07" db="EMBL/GenBank/DDBJ databases">
        <title>Sequencing the genomes of 1000 actinobacteria strains.</title>
        <authorList>
            <person name="Klenk H.-P."/>
        </authorList>
    </citation>
    <scope>NUCLEOTIDE SEQUENCE [LARGE SCALE GENOMIC DNA]</scope>
    <source>
        <strain evidence="4 5">DSM 24482</strain>
    </source>
</reference>
<keyword evidence="6" id="KW-1185">Reference proteome</keyword>
<feature type="compositionally biased region" description="Low complexity" evidence="1">
    <location>
        <begin position="11"/>
        <end position="37"/>
    </location>
</feature>
<gene>
    <name evidence="4" type="ORF">BKA21_000958</name>
    <name evidence="3" type="ORF">Col01nite_23150</name>
</gene>